<sequence>RGYFYAFLRKMFWILISTLLVVWIAYEMYWKRRNLPPGPTPLPILGNILSIMINFPGTETYQKWKKQYGPIYTYWMGPYPIVTVNEINLVQQLFVQDGDYFADRAPFGNLTEKYRGGNYGIVETSGQVWREQRRFTLHTLRDFGLGKERMQEQILDEAHTLLEELEEECKKTGSAWPIKYTEKTVASVINLVLFGYRFDKEHEGEFYRVRKMLDKQNEELRNPIVIAFFWMPQWLVKHVPIINRKFDLMWKVRDELFEFFGEKIKAHRDVIDYSSDDCNDFCDAYLKEMHKLKDDPTTSFHEKQFVNVCLDLWLAGLETTASTMAWGTALLLNYPEIQKKLHDEFDRVIGSDRIITTNDKGDLHYLNAFISEVQRWANIVPQNLLRKTTKDIEAGGVVIKAGTAVAPQISVLMTDEEIFPDPGSFRPERFIDEHGKLKSFKHFMPFSVGKRQCPGEGLARMELYLFFANLVHRFNISPVDPSKVPTLKRTIKTALKPAAFPCKLESRIVQNS</sequence>
<dbReference type="GO" id="GO:0020037">
    <property type="term" value="F:heme binding"/>
    <property type="evidence" value="ECO:0007669"/>
    <property type="project" value="InterPro"/>
</dbReference>
<dbReference type="InterPro" id="IPR001128">
    <property type="entry name" value="Cyt_P450"/>
</dbReference>
<dbReference type="GO" id="GO:0016712">
    <property type="term" value="F:oxidoreductase activity, acting on paired donors, with incorporation or reduction of molecular oxygen, reduced flavin or flavoprotein as one donor, and incorporation of one atom of oxygen"/>
    <property type="evidence" value="ECO:0007669"/>
    <property type="project" value="TreeGrafter"/>
</dbReference>
<evidence type="ECO:0000256" key="5">
    <source>
        <dbReference type="ARBA" id="ARBA00023004"/>
    </source>
</evidence>
<comment type="caution">
    <text evidence="11">The sequence shown here is derived from an EMBL/GenBank/DDBJ whole genome shotgun (WGS) entry which is preliminary data.</text>
</comment>
<dbReference type="GO" id="GO:0006082">
    <property type="term" value="P:organic acid metabolic process"/>
    <property type="evidence" value="ECO:0007669"/>
    <property type="project" value="TreeGrafter"/>
</dbReference>
<evidence type="ECO:0000256" key="4">
    <source>
        <dbReference type="ARBA" id="ARBA00023002"/>
    </source>
</evidence>
<dbReference type="GO" id="GO:0005737">
    <property type="term" value="C:cytoplasm"/>
    <property type="evidence" value="ECO:0007669"/>
    <property type="project" value="TreeGrafter"/>
</dbReference>
<dbReference type="InterPro" id="IPR002401">
    <property type="entry name" value="Cyt_P450_E_grp-I"/>
</dbReference>
<dbReference type="PANTHER" id="PTHR24300">
    <property type="entry name" value="CYTOCHROME P450 508A4-RELATED"/>
    <property type="match status" value="1"/>
</dbReference>
<dbReference type="PROSITE" id="PS00086">
    <property type="entry name" value="CYTOCHROME_P450"/>
    <property type="match status" value="1"/>
</dbReference>
<keyword evidence="12" id="KW-1185">Reference proteome</keyword>
<keyword evidence="3 7" id="KW-0479">Metal-binding</keyword>
<keyword evidence="10" id="KW-0812">Transmembrane</keyword>
<evidence type="ECO:0000256" key="1">
    <source>
        <dbReference type="ARBA" id="ARBA00001971"/>
    </source>
</evidence>
<keyword evidence="7 8" id="KW-0349">Heme</keyword>
<comment type="cofactor">
    <cofactor evidence="1 7">
        <name>heme</name>
        <dbReference type="ChEBI" id="CHEBI:30413"/>
    </cofactor>
</comment>
<feature type="transmembrane region" description="Helical" evidence="10">
    <location>
        <begin position="12"/>
        <end position="30"/>
    </location>
</feature>
<dbReference type="InterPro" id="IPR017972">
    <property type="entry name" value="Cyt_P450_CS"/>
</dbReference>
<evidence type="ECO:0000256" key="3">
    <source>
        <dbReference type="ARBA" id="ARBA00022723"/>
    </source>
</evidence>
<evidence type="ECO:0000256" key="2">
    <source>
        <dbReference type="ARBA" id="ARBA00010617"/>
    </source>
</evidence>
<dbReference type="AlphaFoldDB" id="A0AAN5DEX4"/>
<dbReference type="Gene3D" id="1.10.630.10">
    <property type="entry name" value="Cytochrome P450"/>
    <property type="match status" value="1"/>
</dbReference>
<dbReference type="InterPro" id="IPR036396">
    <property type="entry name" value="Cyt_P450_sf"/>
</dbReference>
<dbReference type="Pfam" id="PF00067">
    <property type="entry name" value="p450"/>
    <property type="match status" value="1"/>
</dbReference>
<keyword evidence="6 8" id="KW-0503">Monooxygenase</keyword>
<dbReference type="PANTHER" id="PTHR24300:SF375">
    <property type="entry name" value="CYTOCHROME P450 FAMILY"/>
    <property type="match status" value="1"/>
</dbReference>
<feature type="binding site" description="axial binding residue" evidence="7">
    <location>
        <position position="453"/>
    </location>
    <ligand>
        <name>heme</name>
        <dbReference type="ChEBI" id="CHEBI:30413"/>
    </ligand>
    <ligandPart>
        <name>Fe</name>
        <dbReference type="ChEBI" id="CHEBI:18248"/>
    </ligandPart>
</feature>
<evidence type="ECO:0000256" key="10">
    <source>
        <dbReference type="SAM" id="Phobius"/>
    </source>
</evidence>
<dbReference type="PRINTS" id="PR00463">
    <property type="entry name" value="EP450I"/>
</dbReference>
<dbReference type="FunFam" id="1.10.630.10:FF:000036">
    <property type="entry name" value="CYtochrome P450 family"/>
    <property type="match status" value="1"/>
</dbReference>
<evidence type="ECO:0000256" key="7">
    <source>
        <dbReference type="PIRSR" id="PIRSR602401-1"/>
    </source>
</evidence>
<protein>
    <recommendedName>
        <fullName evidence="13">Cytochrome P450</fullName>
    </recommendedName>
</protein>
<dbReference type="CDD" id="cd20617">
    <property type="entry name" value="CYP1_2-like"/>
    <property type="match status" value="1"/>
</dbReference>
<keyword evidence="4 8" id="KW-0560">Oxidoreductase</keyword>
<evidence type="ECO:0000256" key="9">
    <source>
        <dbReference type="SAM" id="Coils"/>
    </source>
</evidence>
<evidence type="ECO:0000256" key="6">
    <source>
        <dbReference type="ARBA" id="ARBA00023033"/>
    </source>
</evidence>
<organism evidence="11 12">
    <name type="scientific">Pristionchus mayeri</name>
    <dbReference type="NCBI Taxonomy" id="1317129"/>
    <lineage>
        <taxon>Eukaryota</taxon>
        <taxon>Metazoa</taxon>
        <taxon>Ecdysozoa</taxon>
        <taxon>Nematoda</taxon>
        <taxon>Chromadorea</taxon>
        <taxon>Rhabditida</taxon>
        <taxon>Rhabditina</taxon>
        <taxon>Diplogasteromorpha</taxon>
        <taxon>Diplogasteroidea</taxon>
        <taxon>Neodiplogasteridae</taxon>
        <taxon>Pristionchus</taxon>
    </lineage>
</organism>
<dbReference type="InterPro" id="IPR050182">
    <property type="entry name" value="Cytochrome_P450_fam2"/>
</dbReference>
<keyword evidence="10" id="KW-0472">Membrane</keyword>
<evidence type="ECO:0000313" key="12">
    <source>
        <dbReference type="Proteomes" id="UP001328107"/>
    </source>
</evidence>
<feature type="non-terminal residue" evidence="11">
    <location>
        <position position="1"/>
    </location>
</feature>
<reference evidence="12" key="1">
    <citation type="submission" date="2022-10" db="EMBL/GenBank/DDBJ databases">
        <title>Genome assembly of Pristionchus species.</title>
        <authorList>
            <person name="Yoshida K."/>
            <person name="Sommer R.J."/>
        </authorList>
    </citation>
    <scope>NUCLEOTIDE SEQUENCE [LARGE SCALE GENOMIC DNA]</scope>
    <source>
        <strain evidence="12">RS5460</strain>
    </source>
</reference>
<name>A0AAN5DEX4_9BILA</name>
<evidence type="ECO:0000313" key="11">
    <source>
        <dbReference type="EMBL" id="GMR61751.1"/>
    </source>
</evidence>
<keyword evidence="9" id="KW-0175">Coiled coil</keyword>
<dbReference type="EMBL" id="BTRK01000006">
    <property type="protein sequence ID" value="GMR61751.1"/>
    <property type="molecule type" value="Genomic_DNA"/>
</dbReference>
<dbReference type="GO" id="GO:0005506">
    <property type="term" value="F:iron ion binding"/>
    <property type="evidence" value="ECO:0007669"/>
    <property type="project" value="InterPro"/>
</dbReference>
<dbReference type="PRINTS" id="PR00385">
    <property type="entry name" value="P450"/>
</dbReference>
<dbReference type="SUPFAM" id="SSF48264">
    <property type="entry name" value="Cytochrome P450"/>
    <property type="match status" value="1"/>
</dbReference>
<evidence type="ECO:0008006" key="13">
    <source>
        <dbReference type="Google" id="ProtNLM"/>
    </source>
</evidence>
<accession>A0AAN5DEX4</accession>
<comment type="similarity">
    <text evidence="2 8">Belongs to the cytochrome P450 family.</text>
</comment>
<dbReference type="Proteomes" id="UP001328107">
    <property type="component" value="Unassembled WGS sequence"/>
</dbReference>
<feature type="coiled-coil region" evidence="9">
    <location>
        <begin position="148"/>
        <end position="175"/>
    </location>
</feature>
<proteinExistence type="inferred from homology"/>
<evidence type="ECO:0000256" key="8">
    <source>
        <dbReference type="RuleBase" id="RU000461"/>
    </source>
</evidence>
<dbReference type="GO" id="GO:0006805">
    <property type="term" value="P:xenobiotic metabolic process"/>
    <property type="evidence" value="ECO:0007669"/>
    <property type="project" value="TreeGrafter"/>
</dbReference>
<keyword evidence="5 7" id="KW-0408">Iron</keyword>
<keyword evidence="10" id="KW-1133">Transmembrane helix</keyword>
<gene>
    <name evidence="11" type="ORF">PMAYCL1PPCAC_31946</name>
</gene>